<dbReference type="GO" id="GO:0000009">
    <property type="term" value="F:alpha-1,6-mannosyltransferase activity"/>
    <property type="evidence" value="ECO:0007669"/>
    <property type="project" value="InterPro"/>
</dbReference>
<feature type="transmembrane region" description="Helical" evidence="11">
    <location>
        <begin position="344"/>
        <end position="364"/>
    </location>
</feature>
<feature type="region of interest" description="Disordered" evidence="10">
    <location>
        <begin position="1"/>
        <end position="36"/>
    </location>
</feature>
<evidence type="ECO:0000256" key="11">
    <source>
        <dbReference type="SAM" id="Phobius"/>
    </source>
</evidence>
<evidence type="ECO:0000313" key="13">
    <source>
        <dbReference type="Proteomes" id="UP000317046"/>
    </source>
</evidence>
<keyword evidence="4" id="KW-0328">Glycosyltransferase</keyword>
<dbReference type="PANTHER" id="PTHR12468">
    <property type="entry name" value="GPI MANNOSYLTRANSFERASE 2"/>
    <property type="match status" value="1"/>
</dbReference>
<evidence type="ECO:0000256" key="10">
    <source>
        <dbReference type="SAM" id="MobiDB-lite"/>
    </source>
</evidence>
<keyword evidence="9 11" id="KW-0472">Membrane</keyword>
<comment type="caution">
    <text evidence="12">The sequence shown here is derived from an EMBL/GenBank/DDBJ whole genome shotgun (WGS) entry which is preliminary data.</text>
</comment>
<proteinExistence type="predicted"/>
<evidence type="ECO:0000256" key="7">
    <source>
        <dbReference type="ARBA" id="ARBA00022824"/>
    </source>
</evidence>
<sequence>MSSRPGPYASGGVRSERTDSWGTTLQTPTDRTVAPPEGVAGAAASAYPWRRVLAVFAGVSVLLTAVVAWSDRYRPDSGWAPVLQGPDWLDGWFQYDAGWYFHIASNGYFYRPGEQSSIAFFPAYPLGVRGLGQLVGDYQVAGSLLAVLCGGLAVVLFGSWVWQRLPRAAAVTAIAVLMLYPYAFFLYGAMYADSLFLLCAVGSFLLLERRWFWAAGLVGALATAGRPVGVAVAVGLVVRTLEMLAEDRRDRAAAAAAAPGATVPVVDRPGWRDLLGALRLVRVRHLGVLLSSAGLVAWMAYLWVEFDEPLAFVEVEGAPGWNQGVGPRTWFKVVYLGTLVKGPYAVAALLTLQALACLCAVLLVRRVWRRFGWGYAAYAVVVLAIPIIGTKDFMGTGRYVLVAFPVLAAAGDYLASSGRRWVRPLALGTCGVLLLVLTYLFGRSVAVS</sequence>
<dbReference type="GO" id="GO:0016020">
    <property type="term" value="C:membrane"/>
    <property type="evidence" value="ECO:0007669"/>
    <property type="project" value="GOC"/>
</dbReference>
<keyword evidence="8 11" id="KW-1133">Transmembrane helix</keyword>
<organism evidence="12 13">
    <name type="scientific">Cellulomonas cellasea</name>
    <dbReference type="NCBI Taxonomy" id="43670"/>
    <lineage>
        <taxon>Bacteria</taxon>
        <taxon>Bacillati</taxon>
        <taxon>Actinomycetota</taxon>
        <taxon>Actinomycetes</taxon>
        <taxon>Micrococcales</taxon>
        <taxon>Cellulomonadaceae</taxon>
        <taxon>Cellulomonas</taxon>
    </lineage>
</organism>
<feature type="transmembrane region" description="Helical" evidence="11">
    <location>
        <begin position="422"/>
        <end position="442"/>
    </location>
</feature>
<keyword evidence="13" id="KW-1185">Reference proteome</keyword>
<protein>
    <recommendedName>
        <fullName evidence="14">Glycosyltransferase RgtA/B/C/D-like domain-containing protein</fullName>
    </recommendedName>
</protein>
<evidence type="ECO:0000256" key="3">
    <source>
        <dbReference type="ARBA" id="ARBA00022502"/>
    </source>
</evidence>
<keyword evidence="7" id="KW-0256">Endoplasmic reticulum</keyword>
<dbReference type="GO" id="GO:0004376">
    <property type="term" value="F:GPI mannosyltransferase activity"/>
    <property type="evidence" value="ECO:0007669"/>
    <property type="project" value="InterPro"/>
</dbReference>
<evidence type="ECO:0000256" key="2">
    <source>
        <dbReference type="ARBA" id="ARBA00004687"/>
    </source>
</evidence>
<evidence type="ECO:0000256" key="6">
    <source>
        <dbReference type="ARBA" id="ARBA00022692"/>
    </source>
</evidence>
<keyword evidence="6 11" id="KW-0812">Transmembrane</keyword>
<evidence type="ECO:0000256" key="1">
    <source>
        <dbReference type="ARBA" id="ARBA00004477"/>
    </source>
</evidence>
<evidence type="ECO:0000256" key="5">
    <source>
        <dbReference type="ARBA" id="ARBA00022679"/>
    </source>
</evidence>
<feature type="compositionally biased region" description="Polar residues" evidence="10">
    <location>
        <begin position="20"/>
        <end position="30"/>
    </location>
</feature>
<dbReference type="InterPro" id="IPR007315">
    <property type="entry name" value="PIG-V/Gpi18"/>
</dbReference>
<evidence type="ECO:0000256" key="4">
    <source>
        <dbReference type="ARBA" id="ARBA00022676"/>
    </source>
</evidence>
<dbReference type="AlphaFoldDB" id="A0A4Y3KX02"/>
<evidence type="ECO:0000256" key="9">
    <source>
        <dbReference type="ARBA" id="ARBA00023136"/>
    </source>
</evidence>
<dbReference type="UniPathway" id="UPA00196"/>
<evidence type="ECO:0000256" key="8">
    <source>
        <dbReference type="ARBA" id="ARBA00022989"/>
    </source>
</evidence>
<gene>
    <name evidence="12" type="ORF">CCE01nite_26010</name>
</gene>
<reference evidence="12" key="1">
    <citation type="submission" date="2019-06" db="EMBL/GenBank/DDBJ databases">
        <title>Whole genome shotgun sequence of Cellulomonas cellasea NBRC 3753.</title>
        <authorList>
            <person name="Hosoyama A."/>
            <person name="Uohara A."/>
            <person name="Ohji S."/>
            <person name="Ichikawa N."/>
        </authorList>
    </citation>
    <scope>NUCLEOTIDE SEQUENCE [LARGE SCALE GENOMIC DNA]</scope>
    <source>
        <strain evidence="12">NBRC 3753</strain>
    </source>
</reference>
<dbReference type="EMBL" id="BJLR01000022">
    <property type="protein sequence ID" value="GEA88652.1"/>
    <property type="molecule type" value="Genomic_DNA"/>
</dbReference>
<dbReference type="PANTHER" id="PTHR12468:SF2">
    <property type="entry name" value="GPI MANNOSYLTRANSFERASE 2"/>
    <property type="match status" value="1"/>
</dbReference>
<name>A0A4Y3KX02_9CELL</name>
<evidence type="ECO:0000313" key="12">
    <source>
        <dbReference type="EMBL" id="GEA88652.1"/>
    </source>
</evidence>
<feature type="transmembrane region" description="Helical" evidence="11">
    <location>
        <begin position="286"/>
        <end position="304"/>
    </location>
</feature>
<dbReference type="GO" id="GO:0006506">
    <property type="term" value="P:GPI anchor biosynthetic process"/>
    <property type="evidence" value="ECO:0007669"/>
    <property type="project" value="UniProtKB-UniPathway"/>
</dbReference>
<feature type="transmembrane region" description="Helical" evidence="11">
    <location>
        <begin position="371"/>
        <end position="390"/>
    </location>
</feature>
<feature type="transmembrane region" description="Helical" evidence="11">
    <location>
        <begin position="52"/>
        <end position="70"/>
    </location>
</feature>
<dbReference type="Proteomes" id="UP000317046">
    <property type="component" value="Unassembled WGS sequence"/>
</dbReference>
<feature type="transmembrane region" description="Helical" evidence="11">
    <location>
        <begin position="169"/>
        <end position="191"/>
    </location>
</feature>
<evidence type="ECO:0008006" key="14">
    <source>
        <dbReference type="Google" id="ProtNLM"/>
    </source>
</evidence>
<feature type="transmembrane region" description="Helical" evidence="11">
    <location>
        <begin position="396"/>
        <end position="415"/>
    </location>
</feature>
<dbReference type="GO" id="GO:0031501">
    <property type="term" value="C:mannosyltransferase complex"/>
    <property type="evidence" value="ECO:0007669"/>
    <property type="project" value="TreeGrafter"/>
</dbReference>
<comment type="subcellular location">
    <subcellularLocation>
        <location evidence="1">Endoplasmic reticulum membrane</location>
        <topology evidence="1">Multi-pass membrane protein</topology>
    </subcellularLocation>
</comment>
<keyword evidence="5" id="KW-0808">Transferase</keyword>
<feature type="transmembrane region" description="Helical" evidence="11">
    <location>
        <begin position="140"/>
        <end position="162"/>
    </location>
</feature>
<accession>A0A4Y3KX02</accession>
<comment type="pathway">
    <text evidence="2">Glycolipid biosynthesis; glycosylphosphatidylinositol-anchor biosynthesis.</text>
</comment>
<keyword evidence="3" id="KW-0337">GPI-anchor biosynthesis</keyword>
<feature type="transmembrane region" description="Helical" evidence="11">
    <location>
        <begin position="211"/>
        <end position="238"/>
    </location>
</feature>